<dbReference type="Proteomes" id="UP001604277">
    <property type="component" value="Unassembled WGS sequence"/>
</dbReference>
<dbReference type="EMBL" id="JBFOLJ010000003">
    <property type="protein sequence ID" value="KAL2548972.1"/>
    <property type="molecule type" value="Genomic_DNA"/>
</dbReference>
<dbReference type="AlphaFoldDB" id="A0ABD1WHD8"/>
<proteinExistence type="predicted"/>
<feature type="region of interest" description="Disordered" evidence="1">
    <location>
        <begin position="71"/>
        <end position="90"/>
    </location>
</feature>
<evidence type="ECO:0000256" key="1">
    <source>
        <dbReference type="SAM" id="MobiDB-lite"/>
    </source>
</evidence>
<keyword evidence="3" id="KW-1185">Reference proteome</keyword>
<sequence>MNDWVEAPKWLLKYPQSPRREMCSRARMARNLELMAEQMLEMQRQQSAQTAVLNAYLLQGFMPLAPPVYPPYQPHGYEDQRESEEEENPYSYTSLVRPRARFGEMSKWIHSSTHIMGTTQMKIIETQTFLLNTHKNRRHPRDPVSSIDWREDFLETGGRDRQPRSLAKHHTCLRLLSTKLHKWIYHLVGDWCRSPVRGYDKPNGSALQQKSLCLNSGPTRMMMRRRQVHSRKG</sequence>
<name>A0ABD1WHD8_9LAMI</name>
<accession>A0ABD1WHD8</accession>
<reference evidence="3" key="1">
    <citation type="submission" date="2024-07" db="EMBL/GenBank/DDBJ databases">
        <title>Two chromosome-level genome assemblies of Korean endemic species Abeliophyllum distichum and Forsythia ovata (Oleaceae).</title>
        <authorList>
            <person name="Jang H."/>
        </authorList>
    </citation>
    <scope>NUCLEOTIDE SEQUENCE [LARGE SCALE GENOMIC DNA]</scope>
</reference>
<gene>
    <name evidence="2" type="ORF">Fot_10502</name>
</gene>
<evidence type="ECO:0000313" key="2">
    <source>
        <dbReference type="EMBL" id="KAL2548972.1"/>
    </source>
</evidence>
<protein>
    <submittedName>
        <fullName evidence="2">Uncharacterized protein</fullName>
    </submittedName>
</protein>
<comment type="caution">
    <text evidence="2">The sequence shown here is derived from an EMBL/GenBank/DDBJ whole genome shotgun (WGS) entry which is preliminary data.</text>
</comment>
<organism evidence="2 3">
    <name type="scientific">Forsythia ovata</name>
    <dbReference type="NCBI Taxonomy" id="205694"/>
    <lineage>
        <taxon>Eukaryota</taxon>
        <taxon>Viridiplantae</taxon>
        <taxon>Streptophyta</taxon>
        <taxon>Embryophyta</taxon>
        <taxon>Tracheophyta</taxon>
        <taxon>Spermatophyta</taxon>
        <taxon>Magnoliopsida</taxon>
        <taxon>eudicotyledons</taxon>
        <taxon>Gunneridae</taxon>
        <taxon>Pentapetalae</taxon>
        <taxon>asterids</taxon>
        <taxon>lamiids</taxon>
        <taxon>Lamiales</taxon>
        <taxon>Oleaceae</taxon>
        <taxon>Forsythieae</taxon>
        <taxon>Forsythia</taxon>
    </lineage>
</organism>
<evidence type="ECO:0000313" key="3">
    <source>
        <dbReference type="Proteomes" id="UP001604277"/>
    </source>
</evidence>